<dbReference type="EMBL" id="CM047580">
    <property type="protein sequence ID" value="KAI9922207.1"/>
    <property type="molecule type" value="Genomic_DNA"/>
</dbReference>
<evidence type="ECO:0000313" key="2">
    <source>
        <dbReference type="Proteomes" id="UP001163321"/>
    </source>
</evidence>
<gene>
    <name evidence="1" type="ORF">PsorP6_002417</name>
</gene>
<organism evidence="1 2">
    <name type="scientific">Peronosclerospora sorghi</name>
    <dbReference type="NCBI Taxonomy" id="230839"/>
    <lineage>
        <taxon>Eukaryota</taxon>
        <taxon>Sar</taxon>
        <taxon>Stramenopiles</taxon>
        <taxon>Oomycota</taxon>
        <taxon>Peronosporomycetes</taxon>
        <taxon>Peronosporales</taxon>
        <taxon>Peronosporaceae</taxon>
        <taxon>Peronosclerospora</taxon>
    </lineage>
</organism>
<protein>
    <submittedName>
        <fullName evidence="1">Uncharacterized protein</fullName>
    </submittedName>
</protein>
<proteinExistence type="predicted"/>
<accession>A0ACC0WTW1</accession>
<sequence>MFIFRSKLSGAASMLEFEGFCDDQAEHVSAYKALRQEYRDDREQSMRGGPAAVFAFDYSQNVPIPHSTQQPGRWYYMSLPNFHHFKFADEG</sequence>
<comment type="caution">
    <text evidence="1">The sequence shown here is derived from an EMBL/GenBank/DDBJ whole genome shotgun (WGS) entry which is preliminary data.</text>
</comment>
<reference evidence="1 2" key="1">
    <citation type="journal article" date="2022" name="bioRxiv">
        <title>The genome of the oomycete Peronosclerospora sorghi, a cosmopolitan pathogen of maize and sorghum, is inflated with dispersed pseudogenes.</title>
        <authorList>
            <person name="Fletcher K."/>
            <person name="Martin F."/>
            <person name="Isakeit T."/>
            <person name="Cavanaugh K."/>
            <person name="Magill C."/>
            <person name="Michelmore R."/>
        </authorList>
    </citation>
    <scope>NUCLEOTIDE SEQUENCE [LARGE SCALE GENOMIC DNA]</scope>
    <source>
        <strain evidence="1">P6</strain>
    </source>
</reference>
<evidence type="ECO:0000313" key="1">
    <source>
        <dbReference type="EMBL" id="KAI9922207.1"/>
    </source>
</evidence>
<name>A0ACC0WTW1_9STRA</name>
<dbReference type="Proteomes" id="UP001163321">
    <property type="component" value="Chromosome 1"/>
</dbReference>
<keyword evidence="2" id="KW-1185">Reference proteome</keyword>